<feature type="compositionally biased region" description="Polar residues" evidence="1">
    <location>
        <begin position="328"/>
        <end position="339"/>
    </location>
</feature>
<reference evidence="2" key="1">
    <citation type="journal article" date="2020" name="bioRxiv">
        <title>Comparative genomics of Chlamydomonas.</title>
        <authorList>
            <person name="Craig R.J."/>
            <person name="Hasan A.R."/>
            <person name="Ness R.W."/>
            <person name="Keightley P.D."/>
        </authorList>
    </citation>
    <scope>NUCLEOTIDE SEQUENCE</scope>
    <source>
        <strain evidence="2">CCAP 11/173</strain>
    </source>
</reference>
<comment type="caution">
    <text evidence="2">The sequence shown here is derived from an EMBL/GenBank/DDBJ whole genome shotgun (WGS) entry which is preliminary data.</text>
</comment>
<dbReference type="Proteomes" id="UP000613740">
    <property type="component" value="Unassembled WGS sequence"/>
</dbReference>
<gene>
    <name evidence="2" type="ORF">HYH02_002946</name>
</gene>
<name>A0A835WRD8_9CHLO</name>
<feature type="region of interest" description="Disordered" evidence="1">
    <location>
        <begin position="315"/>
        <end position="356"/>
    </location>
</feature>
<accession>A0A835WRD8</accession>
<sequence>MLRGGLLRPAAARQGSTSVILGRPPSRLMVASVARATPAGGGDGTRRDANIDPHLYNNVTVFVVGRSGYVKREYRQLSKNQFLKKMERERSIRVVPVDEQPREVLVVDDCADTAVDIDDLTLTDGMRLAVVVGAEYERIKLEQQVATLQSEASKRTAADEYKAAEWATAYLASDGGARRWCFKMIRGLDGGCKLEVEIDGMAFSKKRVVLVERKPRITLIYVGELALKKQKLERLVATGAPNTGMLQDPATGRIKPLEVFLMADGWVDDPEEAAACAVRMEECGISPVLPTGDGSYAVHDSCGRWPVDKAMRRRAKSAAKLWSPPGGRSNQPGPRQQPQKGYCWYNNAGPSGLTNH</sequence>
<protein>
    <submittedName>
        <fullName evidence="2">Uncharacterized protein</fullName>
    </submittedName>
</protein>
<keyword evidence="3" id="KW-1185">Reference proteome</keyword>
<evidence type="ECO:0000256" key="1">
    <source>
        <dbReference type="SAM" id="MobiDB-lite"/>
    </source>
</evidence>
<evidence type="ECO:0000313" key="3">
    <source>
        <dbReference type="Proteomes" id="UP000613740"/>
    </source>
</evidence>
<dbReference type="AlphaFoldDB" id="A0A835WRD8"/>
<proteinExistence type="predicted"/>
<dbReference type="EMBL" id="JAEHOD010000005">
    <property type="protein sequence ID" value="KAG2452714.1"/>
    <property type="molecule type" value="Genomic_DNA"/>
</dbReference>
<evidence type="ECO:0000313" key="2">
    <source>
        <dbReference type="EMBL" id="KAG2452714.1"/>
    </source>
</evidence>
<dbReference type="OrthoDB" id="544543at2759"/>
<organism evidence="2 3">
    <name type="scientific">Chlamydomonas schloesseri</name>
    <dbReference type="NCBI Taxonomy" id="2026947"/>
    <lineage>
        <taxon>Eukaryota</taxon>
        <taxon>Viridiplantae</taxon>
        <taxon>Chlorophyta</taxon>
        <taxon>core chlorophytes</taxon>
        <taxon>Chlorophyceae</taxon>
        <taxon>CS clade</taxon>
        <taxon>Chlamydomonadales</taxon>
        <taxon>Chlamydomonadaceae</taxon>
        <taxon>Chlamydomonas</taxon>
    </lineage>
</organism>